<dbReference type="PROSITE" id="PS50157">
    <property type="entry name" value="ZINC_FINGER_C2H2_2"/>
    <property type="match status" value="1"/>
</dbReference>
<feature type="region of interest" description="Disordered" evidence="7">
    <location>
        <begin position="194"/>
        <end position="221"/>
    </location>
</feature>
<dbReference type="Proteomes" id="UP000614601">
    <property type="component" value="Unassembled WGS sequence"/>
</dbReference>
<dbReference type="Pfam" id="PF00096">
    <property type="entry name" value="zf-C2H2"/>
    <property type="match status" value="2"/>
</dbReference>
<accession>A0A811KAQ1</accession>
<evidence type="ECO:0000256" key="5">
    <source>
        <dbReference type="ARBA" id="ARBA00022833"/>
    </source>
</evidence>
<organism evidence="9 10">
    <name type="scientific">Bursaphelenchus okinawaensis</name>
    <dbReference type="NCBI Taxonomy" id="465554"/>
    <lineage>
        <taxon>Eukaryota</taxon>
        <taxon>Metazoa</taxon>
        <taxon>Ecdysozoa</taxon>
        <taxon>Nematoda</taxon>
        <taxon>Chromadorea</taxon>
        <taxon>Rhabditida</taxon>
        <taxon>Tylenchina</taxon>
        <taxon>Tylenchomorpha</taxon>
        <taxon>Aphelenchoidea</taxon>
        <taxon>Aphelenchoididae</taxon>
        <taxon>Bursaphelenchus</taxon>
    </lineage>
</organism>
<dbReference type="SUPFAM" id="SSF57667">
    <property type="entry name" value="beta-beta-alpha zinc fingers"/>
    <property type="match status" value="1"/>
</dbReference>
<evidence type="ECO:0000256" key="1">
    <source>
        <dbReference type="ARBA" id="ARBA00006991"/>
    </source>
</evidence>
<dbReference type="PROSITE" id="PS00028">
    <property type="entry name" value="ZINC_FINGER_C2H2_1"/>
    <property type="match status" value="4"/>
</dbReference>
<evidence type="ECO:0000259" key="8">
    <source>
        <dbReference type="PROSITE" id="PS50157"/>
    </source>
</evidence>
<name>A0A811KAQ1_9BILA</name>
<keyword evidence="4 6" id="KW-0863">Zinc-finger</keyword>
<dbReference type="EMBL" id="CAJFCW020000002">
    <property type="protein sequence ID" value="CAG9099548.1"/>
    <property type="molecule type" value="Genomic_DNA"/>
</dbReference>
<comment type="caution">
    <text evidence="9">The sequence shown here is derived from an EMBL/GenBank/DDBJ whole genome shotgun (WGS) entry which is preliminary data.</text>
</comment>
<protein>
    <recommendedName>
        <fullName evidence="8">C2H2-type domain-containing protein</fullName>
    </recommendedName>
</protein>
<reference evidence="9" key="1">
    <citation type="submission" date="2020-09" db="EMBL/GenBank/DDBJ databases">
        <authorList>
            <person name="Kikuchi T."/>
        </authorList>
    </citation>
    <scope>NUCLEOTIDE SEQUENCE</scope>
    <source>
        <strain evidence="9">SH1</strain>
    </source>
</reference>
<evidence type="ECO:0000256" key="2">
    <source>
        <dbReference type="ARBA" id="ARBA00022723"/>
    </source>
</evidence>
<dbReference type="Gene3D" id="3.30.160.60">
    <property type="entry name" value="Classic Zinc Finger"/>
    <property type="match status" value="1"/>
</dbReference>
<evidence type="ECO:0000313" key="10">
    <source>
        <dbReference type="Proteomes" id="UP000614601"/>
    </source>
</evidence>
<feature type="domain" description="C2H2-type" evidence="8">
    <location>
        <begin position="459"/>
        <end position="481"/>
    </location>
</feature>
<dbReference type="FunFam" id="3.30.160.60:FF:000383">
    <property type="entry name" value="Uncharacterized protein"/>
    <property type="match status" value="1"/>
</dbReference>
<proteinExistence type="inferred from homology"/>
<evidence type="ECO:0000256" key="6">
    <source>
        <dbReference type="PROSITE-ProRule" id="PRU00042"/>
    </source>
</evidence>
<dbReference type="InterPro" id="IPR036236">
    <property type="entry name" value="Znf_C2H2_sf"/>
</dbReference>
<dbReference type="AlphaFoldDB" id="A0A811KAQ1"/>
<keyword evidence="5" id="KW-0862">Zinc</keyword>
<keyword evidence="3" id="KW-0677">Repeat</keyword>
<keyword evidence="10" id="KW-1185">Reference proteome</keyword>
<dbReference type="Proteomes" id="UP000783686">
    <property type="component" value="Unassembled WGS sequence"/>
</dbReference>
<dbReference type="PANTHER" id="PTHR24379:SF121">
    <property type="entry name" value="C2H2-TYPE DOMAIN-CONTAINING PROTEIN"/>
    <property type="match status" value="1"/>
</dbReference>
<gene>
    <name evidence="9" type="ORF">BOKJ2_LOCUS4992</name>
</gene>
<dbReference type="GO" id="GO:0008270">
    <property type="term" value="F:zinc ion binding"/>
    <property type="evidence" value="ECO:0007669"/>
    <property type="project" value="UniProtKB-KW"/>
</dbReference>
<comment type="similarity">
    <text evidence="1">Belongs to the krueppel C2H2-type zinc-finger protein family.</text>
</comment>
<evidence type="ECO:0000256" key="4">
    <source>
        <dbReference type="ARBA" id="ARBA00022771"/>
    </source>
</evidence>
<dbReference type="OrthoDB" id="6077919at2759"/>
<dbReference type="SMART" id="SM00355">
    <property type="entry name" value="ZnF_C2H2"/>
    <property type="match status" value="5"/>
</dbReference>
<sequence>MTSYHSSDSKHIQLTKTQAKYATPTANSDLEYNSSKGTKYTVDFGDADRTFSFEATKQPDSTEDLSLLNTSYMLMPPLHSRTPSPSSQYFLDSPSNCSSVPFSNREFQPTTSTHTPAVGTIMSISEKLRSLVSRRDNNSLSHRRGSDNFSKFSKIGGEEMLADPSTSANQTDKQQDRPQISLFTEVYDGTQPSSLFERSRTSLKNNNQPQTTKSADETSSTAQPIFECASKKLSQLLANVTPDKNDNFKIELVKLRPMKTGLIGGCRKCGQTFTDRLEFIHHIVDHFPTVFYTFESLDKTDSTQLLKKDVEISTTNSIRKEGINVAHSSRKEDDCTAHSSRKYSNSKTISTSNAANKSIIKVENVKDDTDEDLPYYMCPHCCLTFLETHCFEDHLATHVNGNLEESKNACDICGLQCNNKYLLSEHKQMHSKKCDMCNEVFTTLFDLNLHIGEHLDYPYNCKDCGKCFPTRKSLAEHNKIHRIVENLEEAEEIKPHSSKSLNLSISHGGCSNRTRKLKNTSKQDQCNRPESLLNSNLYFKSLSKEPCRKRRSRAAKAMKTVGKPDSISNNTFEMMVSLSNKLFQQLMEHDENAV</sequence>
<dbReference type="EMBL" id="CAJFDH010000002">
    <property type="protein sequence ID" value="CAD5213191.1"/>
    <property type="molecule type" value="Genomic_DNA"/>
</dbReference>
<feature type="region of interest" description="Disordered" evidence="7">
    <location>
        <begin position="1"/>
        <end position="34"/>
    </location>
</feature>
<evidence type="ECO:0000256" key="7">
    <source>
        <dbReference type="SAM" id="MobiDB-lite"/>
    </source>
</evidence>
<dbReference type="InterPro" id="IPR013087">
    <property type="entry name" value="Znf_C2H2_type"/>
</dbReference>
<keyword evidence="2" id="KW-0479">Metal-binding</keyword>
<evidence type="ECO:0000313" key="9">
    <source>
        <dbReference type="EMBL" id="CAD5213191.1"/>
    </source>
</evidence>
<dbReference type="PANTHER" id="PTHR24379">
    <property type="entry name" value="KRAB AND ZINC FINGER DOMAIN-CONTAINING"/>
    <property type="match status" value="1"/>
</dbReference>
<evidence type="ECO:0000256" key="3">
    <source>
        <dbReference type="ARBA" id="ARBA00022737"/>
    </source>
</evidence>